<name>A0A5M6CGX2_9BACT</name>
<organism evidence="1 2">
    <name type="scientific">Taibaiella lutea</name>
    <dbReference type="NCBI Taxonomy" id="2608001"/>
    <lineage>
        <taxon>Bacteria</taxon>
        <taxon>Pseudomonadati</taxon>
        <taxon>Bacteroidota</taxon>
        <taxon>Chitinophagia</taxon>
        <taxon>Chitinophagales</taxon>
        <taxon>Chitinophagaceae</taxon>
        <taxon>Taibaiella</taxon>
    </lineage>
</organism>
<keyword evidence="2" id="KW-1185">Reference proteome</keyword>
<proteinExistence type="predicted"/>
<evidence type="ECO:0000313" key="1">
    <source>
        <dbReference type="EMBL" id="KAA5532665.1"/>
    </source>
</evidence>
<gene>
    <name evidence="1" type="ORF">F0919_17950</name>
</gene>
<dbReference type="RefSeq" id="WP_150034233.1">
    <property type="nucleotide sequence ID" value="NZ_VWSH01000004.1"/>
</dbReference>
<reference evidence="1 2" key="1">
    <citation type="submission" date="2019-09" db="EMBL/GenBank/DDBJ databases">
        <title>Genome sequence and assembly of Taibaiella sp.</title>
        <authorList>
            <person name="Chhetri G."/>
        </authorList>
    </citation>
    <scope>NUCLEOTIDE SEQUENCE [LARGE SCALE GENOMIC DNA]</scope>
    <source>
        <strain evidence="1 2">KVB11</strain>
    </source>
</reference>
<evidence type="ECO:0000313" key="2">
    <source>
        <dbReference type="Proteomes" id="UP000323632"/>
    </source>
</evidence>
<comment type="caution">
    <text evidence="1">The sequence shown here is derived from an EMBL/GenBank/DDBJ whole genome shotgun (WGS) entry which is preliminary data.</text>
</comment>
<dbReference type="Proteomes" id="UP000323632">
    <property type="component" value="Unassembled WGS sequence"/>
</dbReference>
<dbReference type="EMBL" id="VWSH01000004">
    <property type="protein sequence ID" value="KAA5532665.1"/>
    <property type="molecule type" value="Genomic_DNA"/>
</dbReference>
<dbReference type="AlphaFoldDB" id="A0A5M6CGX2"/>
<protein>
    <recommendedName>
        <fullName evidence="3">Terminase large subunit gp17-like C-terminal domain-containing protein</fullName>
    </recommendedName>
</protein>
<evidence type="ECO:0008006" key="3">
    <source>
        <dbReference type="Google" id="ProtNLM"/>
    </source>
</evidence>
<sequence>MKAARPRTALREQAREIQKEERQLLLSPDLAAAELSRRRLSFFVKEMWSIIVEDELVWNWHLDVLCDEIQQAYERVIGIMVPDPNNPKRKIRKRLPKDKDVIINIPPGTSKSTIATIMAPAWSWTRDPSLRHITASYSMSLSTEHAMASRNIIRSDKYRTYFPEVEIRSDQDNKTNYRTTKNGQRYVTSIGGTVTGVHAHIITIDDPLNPKQAASIDQVNNANAWFDSTIPMRKVDKAVTVTILIMQRLATNDPTGHLLEKKKNSIHHVRLPATDSINVSPLQYRQYYTKGYLDLVRLGPKAVSEARLDLGSAGFAGQMDQMPAPAGGLIWKKWFKEIPDHLFPAKHLMSKYGKDWDLAYTDKDENAASAFIAAGKIGHNIYIDDVQWEWYEFPKLIGWMKKIGGPHYIEAKASGKSAKQSLTKMGIVAIEVEVAGGDKVARANMATPPAEAGMVFIRKSIADKLYNDSKQGILLFPKSPWKDVADVLAQAIQRLHGNGKIVVSNDDTSTLDNEDLEWIESDL</sequence>
<accession>A0A5M6CGX2</accession>